<evidence type="ECO:0000313" key="2">
    <source>
        <dbReference type="Proteomes" id="UP000783390"/>
    </source>
</evidence>
<dbReference type="RefSeq" id="WP_209795723.1">
    <property type="nucleotide sequence ID" value="NZ_JAGGJZ010000001.1"/>
</dbReference>
<comment type="caution">
    <text evidence="1">The sequence shown here is derived from an EMBL/GenBank/DDBJ whole genome shotgun (WGS) entry which is preliminary data.</text>
</comment>
<dbReference type="EMBL" id="JAGGJZ010000001">
    <property type="protein sequence ID" value="MBP1889013.1"/>
    <property type="molecule type" value="Genomic_DNA"/>
</dbReference>
<reference evidence="1 2" key="1">
    <citation type="submission" date="2021-03" db="EMBL/GenBank/DDBJ databases">
        <title>Genomic Encyclopedia of Type Strains, Phase IV (KMG-IV): sequencing the most valuable type-strain genomes for metagenomic binning, comparative biology and taxonomic classification.</title>
        <authorList>
            <person name="Goeker M."/>
        </authorList>
    </citation>
    <scope>NUCLEOTIDE SEQUENCE [LARGE SCALE GENOMIC DNA]</scope>
    <source>
        <strain evidence="1 2">DSM 3984</strain>
    </source>
</reference>
<sequence length="160" mass="18676">MKNKKKKVIGIIIAAIVLALLIFNTQRETKKINEFKVYLNGHKAEFSQYMIGKEEKEYKKLIKKSKDAISYRNVQAMPQLEKELNDLIDKAQKENENILINQLNGIKIIDLNKIEKDKRGKIKEQINLVDTLIKNKKYNDASKILNELKKEIYNSISLEN</sequence>
<gene>
    <name evidence="1" type="ORF">J2Z53_000592</name>
</gene>
<protein>
    <submittedName>
        <fullName evidence="1">Membrane protein</fullName>
    </submittedName>
</protein>
<evidence type="ECO:0000313" key="1">
    <source>
        <dbReference type="EMBL" id="MBP1889013.1"/>
    </source>
</evidence>
<organism evidence="1 2">
    <name type="scientific">Clostridium moniliforme</name>
    <dbReference type="NCBI Taxonomy" id="39489"/>
    <lineage>
        <taxon>Bacteria</taxon>
        <taxon>Bacillati</taxon>
        <taxon>Bacillota</taxon>
        <taxon>Clostridia</taxon>
        <taxon>Eubacteriales</taxon>
        <taxon>Clostridiaceae</taxon>
        <taxon>Clostridium</taxon>
    </lineage>
</organism>
<accession>A0ABS4EYD7</accession>
<name>A0ABS4EYD7_9CLOT</name>
<proteinExistence type="predicted"/>
<keyword evidence="2" id="KW-1185">Reference proteome</keyword>
<dbReference type="Proteomes" id="UP000783390">
    <property type="component" value="Unassembled WGS sequence"/>
</dbReference>